<evidence type="ECO:0000313" key="3">
    <source>
        <dbReference type="EMBL" id="SBT38083.1"/>
    </source>
</evidence>
<evidence type="ECO:0000256" key="1">
    <source>
        <dbReference type="SAM" id="Coils"/>
    </source>
</evidence>
<feature type="region of interest" description="Disordered" evidence="2">
    <location>
        <begin position="521"/>
        <end position="550"/>
    </location>
</feature>
<reference evidence="3" key="1">
    <citation type="submission" date="2016-05" db="EMBL/GenBank/DDBJ databases">
        <authorList>
            <person name="Lavstsen T."/>
            <person name="Jespersen J.S."/>
        </authorList>
    </citation>
    <scope>NUCLEOTIDE SEQUENCE [LARGE SCALE GENOMIC DNA]</scope>
</reference>
<dbReference type="EMBL" id="FLRE01000140">
    <property type="protein sequence ID" value="SBT38814.1"/>
    <property type="molecule type" value="Genomic_DNA"/>
</dbReference>
<evidence type="ECO:0000313" key="5">
    <source>
        <dbReference type="Proteomes" id="UP000078550"/>
    </source>
</evidence>
<name>A0A1A8Z2E4_PLAOA</name>
<dbReference type="EMBL" id="FLRD01000107">
    <property type="protein sequence ID" value="SBT38083.1"/>
    <property type="molecule type" value="Genomic_DNA"/>
</dbReference>
<dbReference type="AlphaFoldDB" id="A0A1A8Z2E4"/>
<keyword evidence="1" id="KW-0175">Coiled coil</keyword>
<sequence length="593" mass="67814">MEGKQCKLLFSDCCRGNNTGGASVGNVITNENVYSEEVSYGEEKNYARENIARPIINVQGDQPVFNIPVYQDKYIRDKIIESPKYEIQDVVQPKYYSQETKHDVPTVELLYKERKVNIPQEKILETPVEIDMPIGYTPIFSPVWDVREIPRVIPKYEGEQKVIEVEVPQIKYIDKYIEKEIVVDIKEKIIPKITEVEKQVDIVKYQWKEKYQDVPVCKYVPKIDVELDCPPPLIVPYPEVHFQNTSEVINPNQRAADIPPEFLLKNSNMYNNMSNVHVDQSVQKSLLEVARLTSSKDKLEKEQQNRRKKKKMNNNWPFCSFKKCNNEEEKNDMQDIDPQTGYPVSMPKDFAAFFKKDLNTVKKQMGQHGTDTKSTISSNLMEKSPVNPTIEYLGKIDKPPIDGGKLDSISFKLHAIEVHQFIPVPNLPKPKFLDLVPPEKFENNDISSLQNVFGPPSEDWVDPNITGYIAPMMHDVLHGNVQPQSPLFNKLSIGNNDRVRTLSSIRDTHRNYPGEEYTWANHVEGNYNPDSGYNGDNGYDSYNGDNGVKGGNGENGGNYEGYGEGSYSSKNCLINNKSYSSFNHLSENQESYN</sequence>
<gene>
    <name evidence="3" type="ORF">POVWA1_037270</name>
    <name evidence="4" type="ORF">POVWA2_036500</name>
</gene>
<keyword evidence="6" id="KW-1185">Reference proteome</keyword>
<dbReference type="InterPro" id="IPR022086">
    <property type="entry name" value="IMCp"/>
</dbReference>
<organism evidence="3 6">
    <name type="scientific">Plasmodium ovale wallikeri</name>
    <dbReference type="NCBI Taxonomy" id="864142"/>
    <lineage>
        <taxon>Eukaryota</taxon>
        <taxon>Sar</taxon>
        <taxon>Alveolata</taxon>
        <taxon>Apicomplexa</taxon>
        <taxon>Aconoidasida</taxon>
        <taxon>Haemosporida</taxon>
        <taxon>Plasmodiidae</taxon>
        <taxon>Plasmodium</taxon>
        <taxon>Plasmodium (Plasmodium)</taxon>
    </lineage>
</organism>
<reference evidence="5" key="3">
    <citation type="submission" date="2016-05" db="EMBL/GenBank/DDBJ databases">
        <authorList>
            <person name="Naeem Raeece"/>
        </authorList>
    </citation>
    <scope>NUCLEOTIDE SEQUENCE [LARGE SCALE GENOMIC DNA]</scope>
</reference>
<evidence type="ECO:0000313" key="6">
    <source>
        <dbReference type="Proteomes" id="UP000078555"/>
    </source>
</evidence>
<evidence type="ECO:0000256" key="2">
    <source>
        <dbReference type="SAM" id="MobiDB-lite"/>
    </source>
</evidence>
<proteinExistence type="predicted"/>
<feature type="coiled-coil region" evidence="1">
    <location>
        <begin position="282"/>
        <end position="309"/>
    </location>
</feature>
<protein>
    <submittedName>
        <fullName evidence="3">Inner membrane complex protein 1j, putative</fullName>
    </submittedName>
</protein>
<dbReference type="Pfam" id="PF12314">
    <property type="entry name" value="IMCp"/>
    <property type="match status" value="1"/>
</dbReference>
<reference evidence="6" key="2">
    <citation type="submission" date="2016-05" db="EMBL/GenBank/DDBJ databases">
        <authorList>
            <person name="Naeem R."/>
        </authorList>
    </citation>
    <scope>NUCLEOTIDE SEQUENCE [LARGE SCALE GENOMIC DNA]</scope>
</reference>
<accession>A0A1A8Z2E4</accession>
<dbReference type="Proteomes" id="UP000078555">
    <property type="component" value="Unassembled WGS sequence"/>
</dbReference>
<dbReference type="Proteomes" id="UP000078550">
    <property type="component" value="Unassembled WGS sequence"/>
</dbReference>
<evidence type="ECO:0000313" key="4">
    <source>
        <dbReference type="EMBL" id="SBT38814.1"/>
    </source>
</evidence>